<dbReference type="EMBL" id="JAHWXP010000001">
    <property type="protein sequence ID" value="MBY8335772.1"/>
    <property type="molecule type" value="Genomic_DNA"/>
</dbReference>
<dbReference type="InterPro" id="IPR007709">
    <property type="entry name" value="N-FG_amidohydro"/>
</dbReference>
<evidence type="ECO:0000313" key="2">
    <source>
        <dbReference type="Proteomes" id="UP000759298"/>
    </source>
</evidence>
<keyword evidence="2" id="KW-1185">Reference proteome</keyword>
<dbReference type="Proteomes" id="UP000759298">
    <property type="component" value="Unassembled WGS sequence"/>
</dbReference>
<dbReference type="RefSeq" id="WP_222823539.1">
    <property type="nucleotide sequence ID" value="NZ_JAHWXP010000001.1"/>
</dbReference>
<sequence>MNDTQTPFIRIGTPQRGGIIAVADHAGDAVPDEIELGIPAELMEQHIAVDIGTAGIAERLARKHGIAAQIAQVSRLVIDLHRNEGDDALVVTSSDGHTIPGNIGADIERRTALYHRPYHEAFAQMVAEAQPSLILAIHSFTPVMGSTGEQRPWDVGLLYNQDDSAARIAIDAFAAMGFTVGDNEPYSGKQLNATMDRHAEANGIPYLTIEVRQDLIGRKSHQAVWADRIAQVAQEVLAALASRTAE</sequence>
<dbReference type="InterPro" id="IPR011227">
    <property type="entry name" value="UCP029730"/>
</dbReference>
<dbReference type="SUPFAM" id="SSF53187">
    <property type="entry name" value="Zn-dependent exopeptidases"/>
    <property type="match status" value="1"/>
</dbReference>
<dbReference type="Gene3D" id="3.40.630.40">
    <property type="entry name" value="Zn-dependent exopeptidases"/>
    <property type="match status" value="1"/>
</dbReference>
<evidence type="ECO:0000313" key="1">
    <source>
        <dbReference type="EMBL" id="MBY8335772.1"/>
    </source>
</evidence>
<dbReference type="PIRSF" id="PIRSF029730">
    <property type="entry name" value="UCP029730"/>
    <property type="match status" value="1"/>
</dbReference>
<protein>
    <submittedName>
        <fullName evidence="1">N-formylglutamate amidohydrolase</fullName>
    </submittedName>
</protein>
<comment type="caution">
    <text evidence="1">The sequence shown here is derived from an EMBL/GenBank/DDBJ whole genome shotgun (WGS) entry which is preliminary data.</text>
</comment>
<proteinExistence type="predicted"/>
<dbReference type="Pfam" id="PF05013">
    <property type="entry name" value="FGase"/>
    <property type="match status" value="1"/>
</dbReference>
<reference evidence="1 2" key="1">
    <citation type="submission" date="2021-07" db="EMBL/GenBank/DDBJ databases">
        <title>Alteriqipengyuania abyssalis NZ-12B nov, sp.nov isolated from deep sea sponge in pacific ocean.</title>
        <authorList>
            <person name="Tareen S."/>
            <person name="Wink J."/>
        </authorList>
    </citation>
    <scope>NUCLEOTIDE SEQUENCE [LARGE SCALE GENOMIC DNA]</scope>
    <source>
        <strain evidence="1 2">NZ-12B</strain>
    </source>
</reference>
<name>A0ABS7PAP7_9SPHN</name>
<gene>
    <name evidence="1" type="ORF">KYN89_01800</name>
</gene>
<organism evidence="1 2">
    <name type="scientific">Alteriqipengyuania abyssalis</name>
    <dbReference type="NCBI Taxonomy" id="2860200"/>
    <lineage>
        <taxon>Bacteria</taxon>
        <taxon>Pseudomonadati</taxon>
        <taxon>Pseudomonadota</taxon>
        <taxon>Alphaproteobacteria</taxon>
        <taxon>Sphingomonadales</taxon>
        <taxon>Erythrobacteraceae</taxon>
        <taxon>Alteriqipengyuania</taxon>
    </lineage>
</organism>
<accession>A0ABS7PAP7</accession>